<proteinExistence type="predicted"/>
<dbReference type="AlphaFoldDB" id="A0A2S9XL46"/>
<name>A0A2S9XL46_9BACT</name>
<dbReference type="RefSeq" id="WP_181234602.1">
    <property type="nucleotide sequence ID" value="NZ_PVNL01000147.1"/>
</dbReference>
<accession>A0A2S9XL46</accession>
<comment type="caution">
    <text evidence="2">The sequence shown here is derived from an EMBL/GenBank/DDBJ whole genome shotgun (WGS) entry which is preliminary data.</text>
</comment>
<evidence type="ECO:0000313" key="2">
    <source>
        <dbReference type="EMBL" id="PRP93585.1"/>
    </source>
</evidence>
<sequence>MEAFTEILDRHLLQAPELVLVLNPNAGRVRKRMARSATATAVLNPRLHLTSSLDELTELFRTKPVDASQTVCFYGGDGSIARGLSAMLACLGEDAPLPTILPVAAGTINVMGEYLGLSEPPFETLGRMAERGELVRRSIPSLKVEVEGHAPIYGFMFGWGVIYRVLEAYYARREHPTIADATLVMAQTFAQSLNPNAMDTPLFSRRGLRLCVDGEDLGPSQPALHSLIVGVLERSTMGLRALPPEPIRAHRFHISGNGMRPAVVFRHSLMLLFGQGDQRELAVEHPLVARANIGELGLELTEGYTLDGEMIALEGARACRISAGPIIPFWAAPEA</sequence>
<organism evidence="2 3">
    <name type="scientific">Enhygromyxa salina</name>
    <dbReference type="NCBI Taxonomy" id="215803"/>
    <lineage>
        <taxon>Bacteria</taxon>
        <taxon>Pseudomonadati</taxon>
        <taxon>Myxococcota</taxon>
        <taxon>Polyangia</taxon>
        <taxon>Nannocystales</taxon>
        <taxon>Nannocystaceae</taxon>
        <taxon>Enhygromyxa</taxon>
    </lineage>
</organism>
<dbReference type="InterPro" id="IPR017438">
    <property type="entry name" value="ATP-NAD_kinase_N"/>
</dbReference>
<dbReference type="EMBL" id="PVNL01000147">
    <property type="protein sequence ID" value="PRP93585.1"/>
    <property type="molecule type" value="Genomic_DNA"/>
</dbReference>
<gene>
    <name evidence="2" type="ORF">ENSA7_80130</name>
</gene>
<feature type="domain" description="DAGKc" evidence="1">
    <location>
        <begin position="18"/>
        <end position="126"/>
    </location>
</feature>
<dbReference type="SUPFAM" id="SSF111331">
    <property type="entry name" value="NAD kinase/diacylglycerol kinase-like"/>
    <property type="match status" value="1"/>
</dbReference>
<reference evidence="2 3" key="1">
    <citation type="submission" date="2018-03" db="EMBL/GenBank/DDBJ databases">
        <title>Draft Genome Sequences of the Obligatory Marine Myxobacteria Enhygromyxa salina SWB007.</title>
        <authorList>
            <person name="Poehlein A."/>
            <person name="Moghaddam J.A."/>
            <person name="Harms H."/>
            <person name="Alanjari M."/>
            <person name="Koenig G.M."/>
            <person name="Daniel R."/>
            <person name="Schaeberle T.F."/>
        </authorList>
    </citation>
    <scope>NUCLEOTIDE SEQUENCE [LARGE SCALE GENOMIC DNA]</scope>
    <source>
        <strain evidence="2 3">SWB007</strain>
    </source>
</reference>
<dbReference type="Gene3D" id="3.40.50.10330">
    <property type="entry name" value="Probable inorganic polyphosphate/atp-NAD kinase, domain 1"/>
    <property type="match status" value="1"/>
</dbReference>
<evidence type="ECO:0000259" key="1">
    <source>
        <dbReference type="Pfam" id="PF00781"/>
    </source>
</evidence>
<dbReference type="Pfam" id="PF00781">
    <property type="entry name" value="DAGK_cat"/>
    <property type="match status" value="1"/>
</dbReference>
<dbReference type="Proteomes" id="UP000238823">
    <property type="component" value="Unassembled WGS sequence"/>
</dbReference>
<dbReference type="InterPro" id="IPR016064">
    <property type="entry name" value="NAD/diacylglycerol_kinase_sf"/>
</dbReference>
<dbReference type="GO" id="GO:0016301">
    <property type="term" value="F:kinase activity"/>
    <property type="evidence" value="ECO:0007669"/>
    <property type="project" value="InterPro"/>
</dbReference>
<dbReference type="InterPro" id="IPR001206">
    <property type="entry name" value="Diacylglycerol_kinase_cat_dom"/>
</dbReference>
<protein>
    <recommendedName>
        <fullName evidence="1">DAGKc domain-containing protein</fullName>
    </recommendedName>
</protein>
<evidence type="ECO:0000313" key="3">
    <source>
        <dbReference type="Proteomes" id="UP000238823"/>
    </source>
</evidence>